<dbReference type="AlphaFoldDB" id="A0AAV6WN78"/>
<dbReference type="PANTHER" id="PTHR33063">
    <property type="entry name" value="OS02G0583500 PROTEIN"/>
    <property type="match status" value="1"/>
</dbReference>
<reference evidence="2" key="1">
    <citation type="submission" date="2019-10" db="EMBL/GenBank/DDBJ databases">
        <authorList>
            <person name="Zhang R."/>
            <person name="Pan Y."/>
            <person name="Wang J."/>
            <person name="Ma R."/>
            <person name="Yu S."/>
        </authorList>
    </citation>
    <scope>NUCLEOTIDE SEQUENCE</scope>
    <source>
        <strain evidence="2">LA-IB0</strain>
        <tissue evidence="2">Leaf</tissue>
    </source>
</reference>
<gene>
    <name evidence="2" type="ORF">BUALT_Bualt12G0014800</name>
</gene>
<comment type="caution">
    <text evidence="2">The sequence shown here is derived from an EMBL/GenBank/DDBJ whole genome shotgun (WGS) entry which is preliminary data.</text>
</comment>
<evidence type="ECO:0000313" key="3">
    <source>
        <dbReference type="Proteomes" id="UP000826271"/>
    </source>
</evidence>
<sequence>MVNTVCNRANVPSNRTPRPSISLCGASLSQESSFPSQQDASIPHTPNSSTASNPKKNVRGRTRGIALRKLNKKKNNEKLVIHIDPEQGRPVDSVESAKLSSELGQIARESLRVPIKWKDLDHEDFMPAFHHLDMNLKIDDPCEENIEDVMGILKNCVRHQRHNLHKHFKKFSSVEDAIRNKPSYGGLS</sequence>
<dbReference type="PANTHER" id="PTHR33063:SF13">
    <property type="entry name" value="OS02G0583500 PROTEIN"/>
    <property type="match status" value="1"/>
</dbReference>
<feature type="compositionally biased region" description="Polar residues" evidence="1">
    <location>
        <begin position="1"/>
        <end position="19"/>
    </location>
</feature>
<evidence type="ECO:0000256" key="1">
    <source>
        <dbReference type="SAM" id="MobiDB-lite"/>
    </source>
</evidence>
<dbReference type="EMBL" id="WHWC01000012">
    <property type="protein sequence ID" value="KAG8371938.1"/>
    <property type="molecule type" value="Genomic_DNA"/>
</dbReference>
<accession>A0AAV6WN78</accession>
<evidence type="ECO:0000313" key="2">
    <source>
        <dbReference type="EMBL" id="KAG8371938.1"/>
    </source>
</evidence>
<protein>
    <submittedName>
        <fullName evidence="2">Uncharacterized protein</fullName>
    </submittedName>
</protein>
<keyword evidence="3" id="KW-1185">Reference proteome</keyword>
<feature type="region of interest" description="Disordered" evidence="1">
    <location>
        <begin position="1"/>
        <end position="62"/>
    </location>
</feature>
<feature type="compositionally biased region" description="Polar residues" evidence="1">
    <location>
        <begin position="27"/>
        <end position="55"/>
    </location>
</feature>
<organism evidence="2 3">
    <name type="scientific">Buddleja alternifolia</name>
    <dbReference type="NCBI Taxonomy" id="168488"/>
    <lineage>
        <taxon>Eukaryota</taxon>
        <taxon>Viridiplantae</taxon>
        <taxon>Streptophyta</taxon>
        <taxon>Embryophyta</taxon>
        <taxon>Tracheophyta</taxon>
        <taxon>Spermatophyta</taxon>
        <taxon>Magnoliopsida</taxon>
        <taxon>eudicotyledons</taxon>
        <taxon>Gunneridae</taxon>
        <taxon>Pentapetalae</taxon>
        <taxon>asterids</taxon>
        <taxon>lamiids</taxon>
        <taxon>Lamiales</taxon>
        <taxon>Scrophulariaceae</taxon>
        <taxon>Buddlejeae</taxon>
        <taxon>Buddleja</taxon>
    </lineage>
</organism>
<proteinExistence type="predicted"/>
<name>A0AAV6WN78_9LAMI</name>
<dbReference type="Proteomes" id="UP000826271">
    <property type="component" value="Unassembled WGS sequence"/>
</dbReference>